<keyword evidence="2" id="KW-1185">Reference proteome</keyword>
<evidence type="ECO:0000313" key="2">
    <source>
        <dbReference type="Proteomes" id="UP000494329"/>
    </source>
</evidence>
<sequence length="47" mass="5556">MEQMHYNLLFRQFVWPAIEDTARDHSVFSKNRDCLQKHGAVAAFFIS</sequence>
<dbReference type="EMBL" id="CADIKF010000025">
    <property type="protein sequence ID" value="CAB3760324.1"/>
    <property type="molecule type" value="Genomic_DNA"/>
</dbReference>
<gene>
    <name evidence="1" type="ORF">LMG29739_03355</name>
</gene>
<reference evidence="1 2" key="1">
    <citation type="submission" date="2020-04" db="EMBL/GenBank/DDBJ databases">
        <authorList>
            <person name="De Canck E."/>
        </authorList>
    </citation>
    <scope>NUCLEOTIDE SEQUENCE [LARGE SCALE GENOMIC DNA]</scope>
    <source>
        <strain evidence="1 2">LMG 29739</strain>
    </source>
</reference>
<dbReference type="Proteomes" id="UP000494329">
    <property type="component" value="Unassembled WGS sequence"/>
</dbReference>
<evidence type="ECO:0000313" key="1">
    <source>
        <dbReference type="EMBL" id="CAB3760324.1"/>
    </source>
</evidence>
<proteinExistence type="predicted"/>
<organism evidence="1 2">
    <name type="scientific">Paraburkholderia solisilvae</name>
    <dbReference type="NCBI Taxonomy" id="624376"/>
    <lineage>
        <taxon>Bacteria</taxon>
        <taxon>Pseudomonadati</taxon>
        <taxon>Pseudomonadota</taxon>
        <taxon>Betaproteobacteria</taxon>
        <taxon>Burkholderiales</taxon>
        <taxon>Burkholderiaceae</taxon>
        <taxon>Paraburkholderia</taxon>
    </lineage>
</organism>
<dbReference type="AlphaFoldDB" id="A0A6J5E3W4"/>
<protein>
    <submittedName>
        <fullName evidence="1">Uncharacterized protein</fullName>
    </submittedName>
</protein>
<name>A0A6J5E3W4_9BURK</name>
<accession>A0A6J5E3W4</accession>